<protein>
    <submittedName>
        <fullName evidence="3">Plasmid stabilization system</fullName>
    </submittedName>
</protein>
<dbReference type="OrthoDB" id="5457915at2"/>
<dbReference type="STRING" id="316056.RPC_2216"/>
<dbReference type="Pfam" id="PF05016">
    <property type="entry name" value="ParE_toxin"/>
    <property type="match status" value="1"/>
</dbReference>
<accession>Q216B6</accession>
<dbReference type="AlphaFoldDB" id="Q216B6"/>
<keyword evidence="2" id="KW-1277">Toxin-antitoxin system</keyword>
<reference evidence="3" key="1">
    <citation type="submission" date="2006-03" db="EMBL/GenBank/DDBJ databases">
        <title>Complete sequence of Rhodopseudomonas palustris BisB18.</title>
        <authorList>
            <consortium name="US DOE Joint Genome Institute"/>
            <person name="Copeland A."/>
            <person name="Lucas S."/>
            <person name="Lapidus A."/>
            <person name="Barry K."/>
            <person name="Detter J.C."/>
            <person name="Glavina del Rio T."/>
            <person name="Hammon N."/>
            <person name="Israni S."/>
            <person name="Dalin E."/>
            <person name="Tice H."/>
            <person name="Pitluck S."/>
            <person name="Chain P."/>
            <person name="Malfatti S."/>
            <person name="Shin M."/>
            <person name="Vergez L."/>
            <person name="Schmutz J."/>
            <person name="Larimer F."/>
            <person name="Land M."/>
            <person name="Hauser L."/>
            <person name="Pelletier D.A."/>
            <person name="Kyrpides N."/>
            <person name="Anderson I."/>
            <person name="Oda Y."/>
            <person name="Harwood C.S."/>
            <person name="Richardson P."/>
        </authorList>
    </citation>
    <scope>NUCLEOTIDE SEQUENCE [LARGE SCALE GENOMIC DNA]</scope>
    <source>
        <strain evidence="3">BisB18</strain>
    </source>
</reference>
<dbReference type="eggNOG" id="COG3668">
    <property type="taxonomic scope" value="Bacteria"/>
</dbReference>
<comment type="similarity">
    <text evidence="1">Belongs to the RelE toxin family.</text>
</comment>
<name>Q216B6_RHOPB</name>
<proteinExistence type="inferred from homology"/>
<evidence type="ECO:0000256" key="2">
    <source>
        <dbReference type="ARBA" id="ARBA00022649"/>
    </source>
</evidence>
<organism evidence="3">
    <name type="scientific">Rhodopseudomonas palustris (strain BisB18)</name>
    <dbReference type="NCBI Taxonomy" id="316056"/>
    <lineage>
        <taxon>Bacteria</taxon>
        <taxon>Pseudomonadati</taxon>
        <taxon>Pseudomonadota</taxon>
        <taxon>Alphaproteobacteria</taxon>
        <taxon>Hyphomicrobiales</taxon>
        <taxon>Nitrobacteraceae</taxon>
        <taxon>Rhodopseudomonas</taxon>
    </lineage>
</organism>
<dbReference type="InterPro" id="IPR051803">
    <property type="entry name" value="TA_system_RelE-like_toxin"/>
</dbReference>
<dbReference type="EMBL" id="CP000301">
    <property type="protein sequence ID" value="ABD87770.1"/>
    <property type="molecule type" value="Genomic_DNA"/>
</dbReference>
<dbReference type="InterPro" id="IPR007712">
    <property type="entry name" value="RelE/ParE_toxin"/>
</dbReference>
<dbReference type="RefSeq" id="WP_011472669.1">
    <property type="nucleotide sequence ID" value="NC_007925.1"/>
</dbReference>
<dbReference type="PANTHER" id="PTHR33755:SF6">
    <property type="entry name" value="PLASMID STABILIZATION SYSTEM PROTEIN"/>
    <property type="match status" value="1"/>
</dbReference>
<evidence type="ECO:0000313" key="3">
    <source>
        <dbReference type="EMBL" id="ABD87770.1"/>
    </source>
</evidence>
<dbReference type="HOGENOM" id="CLU_147162_10_1_5"/>
<sequence length="99" mass="11366">MGAVRYTRKARQDLIDIWRHIAAESPATADQCLDRIEARCKQLAAFPEIGRERRDIAPDARMLVVERWIAIYRVVEQGVQIVRIVDGARDLSRLALPQK</sequence>
<gene>
    <name evidence="3" type="ordered locus">RPC_2216</name>
</gene>
<dbReference type="KEGG" id="rpc:RPC_2216"/>
<dbReference type="Gene3D" id="3.30.2310.20">
    <property type="entry name" value="RelE-like"/>
    <property type="match status" value="1"/>
</dbReference>
<dbReference type="PANTHER" id="PTHR33755">
    <property type="entry name" value="TOXIN PARE1-RELATED"/>
    <property type="match status" value="1"/>
</dbReference>
<evidence type="ECO:0000256" key="1">
    <source>
        <dbReference type="ARBA" id="ARBA00006226"/>
    </source>
</evidence>
<dbReference type="InterPro" id="IPR035093">
    <property type="entry name" value="RelE/ParE_toxin_dom_sf"/>
</dbReference>